<dbReference type="GeneID" id="799914"/>
<dbReference type="RefSeq" id="XP_073797349.1">
    <property type="nucleotide sequence ID" value="XM_073941248.1"/>
</dbReference>
<name>A0A8M1Q1V3_DANRE</name>
<accession>A0A8M1Q1V3</accession>
<dbReference type="AlphaFoldDB" id="A0A8M1Q1V3"/>
<keyword evidence="1" id="KW-0175">Coiled coil</keyword>
<reference evidence="2" key="1">
    <citation type="journal article" date="2013" name="Nature">
        <title>The zebrafish reference genome sequence and its relationship to the human genome.</title>
        <authorList>
            <consortium name="Genome Reference Consortium Zebrafish"/>
            <person name="Howe K."/>
            <person name="Clark M.D."/>
            <person name="Torroja C.F."/>
            <person name="Torrance J."/>
            <person name="Berthelot C."/>
            <person name="Muffato M."/>
            <person name="Collins J.E."/>
            <person name="Humphray S."/>
            <person name="McLaren K."/>
            <person name="Matthews L."/>
            <person name="McLaren S."/>
            <person name="Sealy I."/>
            <person name="Caccamo M."/>
            <person name="Churcher C."/>
            <person name="Scott C."/>
            <person name="Barrett J.C."/>
            <person name="Koch R."/>
            <person name="Rauch G.J."/>
            <person name="White S."/>
            <person name="Chow W."/>
            <person name="Kilian B."/>
            <person name="Quintais L.T."/>
            <person name="Guerra-Assuncao J.A."/>
            <person name="Zhou Y."/>
            <person name="Gu Y."/>
            <person name="Yen J."/>
            <person name="Vogel J.H."/>
            <person name="Eyre T."/>
            <person name="Redmond S."/>
            <person name="Banerjee R."/>
            <person name="Chi J."/>
            <person name="Fu B."/>
            <person name="Langley E."/>
            <person name="Maguire S.F."/>
            <person name="Laird G.K."/>
            <person name="Lloyd D."/>
            <person name="Kenyon E."/>
            <person name="Donaldson S."/>
            <person name="Sehra H."/>
            <person name="Almeida-King J."/>
            <person name="Loveland J."/>
            <person name="Trevanion S."/>
            <person name="Jones M."/>
            <person name="Quail M."/>
            <person name="Willey D."/>
            <person name="Hunt A."/>
            <person name="Burton J."/>
            <person name="Sims S."/>
            <person name="McLay K."/>
            <person name="Plumb B."/>
            <person name="Davis J."/>
            <person name="Clee C."/>
            <person name="Oliver K."/>
            <person name="Clark R."/>
            <person name="Riddle C."/>
            <person name="Elliot D."/>
            <person name="Eliott D."/>
            <person name="Threadgold G."/>
            <person name="Harden G."/>
            <person name="Ware D."/>
            <person name="Begum S."/>
            <person name="Mortimore B."/>
            <person name="Mortimer B."/>
            <person name="Kerry G."/>
            <person name="Heath P."/>
            <person name="Phillimore B."/>
            <person name="Tracey A."/>
            <person name="Corby N."/>
            <person name="Dunn M."/>
            <person name="Johnson C."/>
            <person name="Wood J."/>
            <person name="Clark S."/>
            <person name="Pelan S."/>
            <person name="Griffiths G."/>
            <person name="Smith M."/>
            <person name="Glithero R."/>
            <person name="Howden P."/>
            <person name="Barker N."/>
            <person name="Lloyd C."/>
            <person name="Stevens C."/>
            <person name="Harley J."/>
            <person name="Holt K."/>
            <person name="Panagiotidis G."/>
            <person name="Lovell J."/>
            <person name="Beasley H."/>
            <person name="Henderson C."/>
            <person name="Gordon D."/>
            <person name="Auger K."/>
            <person name="Wright D."/>
            <person name="Collins J."/>
            <person name="Raisen C."/>
            <person name="Dyer L."/>
            <person name="Leung K."/>
            <person name="Robertson L."/>
            <person name="Ambridge K."/>
            <person name="Leongamornlert D."/>
            <person name="McGuire S."/>
            <person name="Gilderthorp R."/>
            <person name="Griffiths C."/>
            <person name="Manthravadi D."/>
            <person name="Nichol S."/>
            <person name="Barker G."/>
            <person name="Whitehead S."/>
            <person name="Kay M."/>
            <person name="Brown J."/>
            <person name="Murnane C."/>
            <person name="Gray E."/>
            <person name="Humphries M."/>
            <person name="Sycamore N."/>
            <person name="Barker D."/>
            <person name="Saunders D."/>
            <person name="Wallis J."/>
            <person name="Babbage A."/>
            <person name="Hammond S."/>
            <person name="Mashreghi-Mohammadi M."/>
            <person name="Barr L."/>
            <person name="Martin S."/>
            <person name="Wray P."/>
            <person name="Ellington A."/>
            <person name="Matthews N."/>
            <person name="Ellwood M."/>
            <person name="Woodmansey R."/>
            <person name="Clark G."/>
            <person name="Cooper J."/>
            <person name="Cooper J."/>
            <person name="Tromans A."/>
            <person name="Grafham D."/>
            <person name="Skuce C."/>
            <person name="Pandian R."/>
            <person name="Andrews R."/>
            <person name="Harrison E."/>
            <person name="Kimberley A."/>
            <person name="Garnett J."/>
            <person name="Fosker N."/>
            <person name="Hall R."/>
            <person name="Garner P."/>
            <person name="Kelly D."/>
            <person name="Bird C."/>
            <person name="Palmer S."/>
            <person name="Gehring I."/>
            <person name="Berger A."/>
            <person name="Dooley C.M."/>
            <person name="Ersan-Urun Z."/>
            <person name="Eser C."/>
            <person name="Geiger H."/>
            <person name="Geisler M."/>
            <person name="Karotki L."/>
            <person name="Kirn A."/>
            <person name="Konantz J."/>
            <person name="Konantz M."/>
            <person name="Oberlander M."/>
            <person name="Rudolph-Geiger S."/>
            <person name="Teucke M."/>
            <person name="Lanz C."/>
            <person name="Raddatz G."/>
            <person name="Osoegawa K."/>
            <person name="Zhu B."/>
            <person name="Rapp A."/>
            <person name="Widaa S."/>
            <person name="Langford C."/>
            <person name="Yang F."/>
            <person name="Schuster S.C."/>
            <person name="Carter N.P."/>
            <person name="Harrow J."/>
            <person name="Ning Z."/>
            <person name="Herrero J."/>
            <person name="Searle S.M."/>
            <person name="Enright A."/>
            <person name="Geisler R."/>
            <person name="Plasterk R.H."/>
            <person name="Lee C."/>
            <person name="Westerfield M."/>
            <person name="de Jong P.J."/>
            <person name="Zon L.I."/>
            <person name="Postlethwait J.H."/>
            <person name="Nusslein-Volhard C."/>
            <person name="Hubbard T.J."/>
            <person name="Roest Crollius H."/>
            <person name="Rogers J."/>
            <person name="Stemple D.L."/>
        </authorList>
    </citation>
    <scope>NUCLEOTIDE SEQUENCE [LARGE SCALE GENOMIC DNA]</scope>
    <source>
        <strain evidence="2">Tuebingen</strain>
    </source>
</reference>
<dbReference type="Proteomes" id="UP000000437">
    <property type="component" value="Chromosome 24"/>
</dbReference>
<evidence type="ECO:0000256" key="1">
    <source>
        <dbReference type="SAM" id="Coils"/>
    </source>
</evidence>
<evidence type="ECO:0000313" key="5">
    <source>
        <dbReference type="RefSeq" id="XP_068073378.1"/>
    </source>
</evidence>
<keyword evidence="2" id="KW-1185">Reference proteome</keyword>
<dbReference type="KEGG" id="dre:799914"/>
<evidence type="ECO:0000313" key="3">
    <source>
        <dbReference type="RefSeq" id="XP_001340218.3"/>
    </source>
</evidence>
<dbReference type="RefSeq" id="XP_001340218.3">
    <property type="nucleotide sequence ID" value="XM_001340182.8"/>
</dbReference>
<organism evidence="2 3">
    <name type="scientific">Danio rerio</name>
    <name type="common">Zebrafish</name>
    <name type="synonym">Brachydanio rerio</name>
    <dbReference type="NCBI Taxonomy" id="7955"/>
    <lineage>
        <taxon>Eukaryota</taxon>
        <taxon>Metazoa</taxon>
        <taxon>Chordata</taxon>
        <taxon>Craniata</taxon>
        <taxon>Vertebrata</taxon>
        <taxon>Euteleostomi</taxon>
        <taxon>Actinopterygii</taxon>
        <taxon>Neopterygii</taxon>
        <taxon>Teleostei</taxon>
        <taxon>Ostariophysi</taxon>
        <taxon>Cypriniformes</taxon>
        <taxon>Danionidae</taxon>
        <taxon>Danioninae</taxon>
        <taxon>Danio</taxon>
    </lineage>
</organism>
<sequence>MANSKELMLSNSVSSPEFIQELLPAAERTALLYHLSYLCLGGFPKLERLLRERAVETQLLFGSSEAVLLKCVGTSNNLVKSLLPTLKVAVEKNKPQLARKLLEKAKDWISDIIKVVKDIVRRYDKHNSDVAKSTSDIITVKDETDKKKQQQTGEMEALQKTVDTLEANLQKLNKEIEASEKRIEAKNAEIQAFINKISGSKEDQGKKLAEAGAAAAAAAAAAIEPGVAIFTMMVPFVESIIGYICNTVAAPAYQETIKTLQGGLSELQNAHRSLKDQEWSIQNKLMDQQLNLAKIKIESGQLPNVSHLNEVQKCLSRIQQILVQLQKFWEKVGALLDTLKDRTFAGEDHIEFLEDMKEVFLESVVAAKQGWTQFGLSCMKANGIFSVQANDAYKFLEVNPSTLSKADWEKEYNLVKVKLENIKPNVPNQKAITH</sequence>
<evidence type="ECO:0000313" key="4">
    <source>
        <dbReference type="RefSeq" id="XP_068073377.1"/>
    </source>
</evidence>
<feature type="coiled-coil region" evidence="1">
    <location>
        <begin position="141"/>
        <end position="196"/>
    </location>
</feature>
<dbReference type="RefSeq" id="XP_068073378.1">
    <property type="nucleotide sequence ID" value="XM_068217277.1"/>
</dbReference>
<dbReference type="RefSeq" id="XP_068073377.1">
    <property type="nucleotide sequence ID" value="XM_068217276.1"/>
</dbReference>
<evidence type="ECO:0000313" key="2">
    <source>
        <dbReference type="Proteomes" id="UP000000437"/>
    </source>
</evidence>
<proteinExistence type="predicted"/>
<protein>
    <submittedName>
        <fullName evidence="3 4">Myosin-3 isoform X1</fullName>
    </submittedName>
</protein>
<gene>
    <name evidence="3 4 5" type="primary">LOC799914</name>
</gene>
<dbReference type="Gene3D" id="1.20.1170.10">
    <property type="match status" value="1"/>
</dbReference>
<reference evidence="3 4" key="2">
    <citation type="submission" date="2025-04" db="UniProtKB">
        <authorList>
            <consortium name="RefSeq"/>
        </authorList>
    </citation>
    <scope>IDENTIFICATION</scope>
    <source>
        <strain evidence="3 4">Tuebingen</strain>
    </source>
</reference>
<dbReference type="OrthoDB" id="8956653at2759"/>